<keyword evidence="1" id="KW-0472">Membrane</keyword>
<feature type="transmembrane region" description="Helical" evidence="1">
    <location>
        <begin position="449"/>
        <end position="471"/>
    </location>
</feature>
<dbReference type="GO" id="GO:0140359">
    <property type="term" value="F:ABC-type transporter activity"/>
    <property type="evidence" value="ECO:0007669"/>
    <property type="project" value="InterPro"/>
</dbReference>
<keyword evidence="3" id="KW-1185">Reference proteome</keyword>
<feature type="transmembrane region" description="Helical" evidence="1">
    <location>
        <begin position="548"/>
        <end position="568"/>
    </location>
</feature>
<feature type="transmembrane region" description="Helical" evidence="1">
    <location>
        <begin position="51"/>
        <end position="76"/>
    </location>
</feature>
<dbReference type="Pfam" id="PF12679">
    <property type="entry name" value="ABC2_membrane_2"/>
    <property type="match status" value="2"/>
</dbReference>
<feature type="transmembrane region" description="Helical" evidence="1">
    <location>
        <begin position="20"/>
        <end position="39"/>
    </location>
</feature>
<dbReference type="AlphaFoldDB" id="A0A7T3KTV1"/>
<feature type="transmembrane region" description="Helical" evidence="1">
    <location>
        <begin position="413"/>
        <end position="437"/>
    </location>
</feature>
<reference evidence="2 3" key="1">
    <citation type="submission" date="2020-12" db="EMBL/GenBank/DDBJ databases">
        <title>Halosimplex halophilum sp. nov. and Halosimplex salinum sp. nov., two new members of the genus Halosimplex.</title>
        <authorList>
            <person name="Cui H.L."/>
        </authorList>
    </citation>
    <scope>NUCLEOTIDE SEQUENCE [LARGE SCALE GENOMIC DNA]</scope>
    <source>
        <strain evidence="2 3">YGH94</strain>
    </source>
</reference>
<dbReference type="GO" id="GO:0005886">
    <property type="term" value="C:plasma membrane"/>
    <property type="evidence" value="ECO:0007669"/>
    <property type="project" value="UniProtKB-SubCell"/>
</dbReference>
<dbReference type="OrthoDB" id="86287at2157"/>
<dbReference type="GeneID" id="60589048"/>
<feature type="transmembrane region" description="Helical" evidence="1">
    <location>
        <begin position="240"/>
        <end position="261"/>
    </location>
</feature>
<evidence type="ECO:0000256" key="1">
    <source>
        <dbReference type="SAM" id="Phobius"/>
    </source>
</evidence>
<keyword evidence="1" id="KW-1133">Transmembrane helix</keyword>
<feature type="transmembrane region" description="Helical" evidence="1">
    <location>
        <begin position="321"/>
        <end position="341"/>
    </location>
</feature>
<evidence type="ECO:0000313" key="2">
    <source>
        <dbReference type="EMBL" id="QPV61318.1"/>
    </source>
</evidence>
<dbReference type="Proteomes" id="UP000595001">
    <property type="component" value="Chromosome"/>
</dbReference>
<evidence type="ECO:0000313" key="3">
    <source>
        <dbReference type="Proteomes" id="UP000595001"/>
    </source>
</evidence>
<keyword evidence="1" id="KW-0812">Transmembrane</keyword>
<name>A0A7T3KTV1_9EURY</name>
<feature type="transmembrane region" description="Helical" evidence="1">
    <location>
        <begin position="166"/>
        <end position="183"/>
    </location>
</feature>
<feature type="transmembrane region" description="Helical" evidence="1">
    <location>
        <begin position="361"/>
        <end position="387"/>
    </location>
</feature>
<dbReference type="KEGG" id="hlt:I7X12_11105"/>
<protein>
    <submittedName>
        <fullName evidence="2">ABC transporter permease</fullName>
    </submittedName>
</protein>
<feature type="transmembrane region" description="Helical" evidence="1">
    <location>
        <begin position="131"/>
        <end position="154"/>
    </location>
</feature>
<proteinExistence type="predicted"/>
<organism evidence="2 3">
    <name type="scientific">Halosimplex litoreum</name>
    <dbReference type="NCBI Taxonomy" id="1198301"/>
    <lineage>
        <taxon>Archaea</taxon>
        <taxon>Methanobacteriati</taxon>
        <taxon>Methanobacteriota</taxon>
        <taxon>Stenosarchaea group</taxon>
        <taxon>Halobacteria</taxon>
        <taxon>Halobacteriales</taxon>
        <taxon>Haloarculaceae</taxon>
        <taxon>Halosimplex</taxon>
    </lineage>
</organism>
<sequence>MNVLTVTRKELTALRRSPLVWALAALIGFIAAPGIVRLPSTFVGADTPDRMAVIMLASFAERPIAFAAILVGSLAVAGERETGSLRVLSGFPLPRRDLLLGKVAGRGLVLLATVVAGQLLIVAAVRYRLDGVSASALAFGVGLTALFALAYFGIGVGVSAVAGTRLGALAASLGLYIFFRNYWEGVVVRPVFGLLAGRSPIDAELRFTIVTHLGTGTYLQLLNPNNAFSGAVTFDAGVDWFSITVLAGWFVVPVTVGYVRFRGRDLDGSRWRPLAPVRRRLGGVSLPRPKLPTAGFLDRPSLRHPVLTYARTDLRSLRRSWLIVGLLVALVGQFVAAALRVPVGGPEADGVTPLPGVGTHFGPLFSEFGAGLLVPVVTILLGALAVVDEVETGRYRAIASYPVARRDVLVGKVLGRGLLFVGAMAVGLLAAVGVLWVRPTTVDLGTVALGGGATIGRGLAFFGIAVGASAFARRRVTALGASFAAVVLFTSAWRTLAVGIPYLLARGSFPSTRDLAYSAGSPPEWFHYLLWANPTESFVALGWVSGPIQWLFVAVLVFWTVVPATVGYRRFRSRDIA</sequence>
<dbReference type="EMBL" id="CP065856">
    <property type="protein sequence ID" value="QPV61318.1"/>
    <property type="molecule type" value="Genomic_DNA"/>
</dbReference>
<dbReference type="RefSeq" id="WP_198060151.1">
    <property type="nucleotide sequence ID" value="NZ_CP065856.1"/>
</dbReference>
<feature type="transmembrane region" description="Helical" evidence="1">
    <location>
        <begin position="103"/>
        <end position="125"/>
    </location>
</feature>
<dbReference type="PANTHER" id="PTHR43471">
    <property type="entry name" value="ABC TRANSPORTER PERMEASE"/>
    <property type="match status" value="1"/>
</dbReference>
<gene>
    <name evidence="2" type="ORF">I7X12_11105</name>
</gene>
<feature type="transmembrane region" description="Helical" evidence="1">
    <location>
        <begin position="483"/>
        <end position="504"/>
    </location>
</feature>
<accession>A0A7T3KTV1</accession>